<gene>
    <name evidence="1" type="ORF">RRG08_034946</name>
</gene>
<evidence type="ECO:0000313" key="1">
    <source>
        <dbReference type="EMBL" id="KAK3730200.1"/>
    </source>
</evidence>
<organism evidence="1 2">
    <name type="scientific">Elysia crispata</name>
    <name type="common">lettuce slug</name>
    <dbReference type="NCBI Taxonomy" id="231223"/>
    <lineage>
        <taxon>Eukaryota</taxon>
        <taxon>Metazoa</taxon>
        <taxon>Spiralia</taxon>
        <taxon>Lophotrochozoa</taxon>
        <taxon>Mollusca</taxon>
        <taxon>Gastropoda</taxon>
        <taxon>Heterobranchia</taxon>
        <taxon>Euthyneura</taxon>
        <taxon>Panpulmonata</taxon>
        <taxon>Sacoglossa</taxon>
        <taxon>Placobranchoidea</taxon>
        <taxon>Plakobranchidae</taxon>
        <taxon>Elysia</taxon>
    </lineage>
</organism>
<accession>A0AAE0Y2J1</accession>
<reference evidence="1" key="1">
    <citation type="journal article" date="2023" name="G3 (Bethesda)">
        <title>A reference genome for the long-term kleptoplast-retaining sea slug Elysia crispata morphotype clarki.</title>
        <authorList>
            <person name="Eastman K.E."/>
            <person name="Pendleton A.L."/>
            <person name="Shaikh M.A."/>
            <person name="Suttiyut T."/>
            <person name="Ogas R."/>
            <person name="Tomko P."/>
            <person name="Gavelis G."/>
            <person name="Widhalm J.R."/>
            <person name="Wisecaver J.H."/>
        </authorList>
    </citation>
    <scope>NUCLEOTIDE SEQUENCE</scope>
    <source>
        <strain evidence="1">ECLA1</strain>
    </source>
</reference>
<evidence type="ECO:0000313" key="2">
    <source>
        <dbReference type="Proteomes" id="UP001283361"/>
    </source>
</evidence>
<proteinExistence type="predicted"/>
<protein>
    <submittedName>
        <fullName evidence="1">Uncharacterized protein</fullName>
    </submittedName>
</protein>
<dbReference type="AlphaFoldDB" id="A0AAE0Y2J1"/>
<dbReference type="EMBL" id="JAWDGP010007087">
    <property type="protein sequence ID" value="KAK3730200.1"/>
    <property type="molecule type" value="Genomic_DNA"/>
</dbReference>
<name>A0AAE0Y2J1_9GAST</name>
<sequence length="218" mass="24452">MVEFFRPPSPRLPFGGASTHPSALKDTPIIARLNRPKKADERVVSLFSAKYADFSNSLAPIFSGVSSIFSFLELEIGDLKALFCSGRFDCRARNSAALCLLKPSAILTDPYKAFNKTLRTFDQLKTKFSPSDSDDVRRTMDARHRFRSVMASPTASRTSWQGSLAPAATRAWVVSIIYQRSNMSWRYRAVQRVLVTKVSGSNQRELDLDWADATSCLW</sequence>
<keyword evidence="2" id="KW-1185">Reference proteome</keyword>
<dbReference type="Proteomes" id="UP001283361">
    <property type="component" value="Unassembled WGS sequence"/>
</dbReference>
<comment type="caution">
    <text evidence="1">The sequence shown here is derived from an EMBL/GenBank/DDBJ whole genome shotgun (WGS) entry which is preliminary data.</text>
</comment>